<proteinExistence type="inferred from homology"/>
<comment type="caution">
    <text evidence="8">The sequence shown here is derived from an EMBL/GenBank/DDBJ whole genome shotgun (WGS) entry which is preliminary data.</text>
</comment>
<evidence type="ECO:0000256" key="1">
    <source>
        <dbReference type="ARBA" id="ARBA00001933"/>
    </source>
</evidence>
<feature type="domain" description="Aminotransferase class I/classII large" evidence="7">
    <location>
        <begin position="1"/>
        <end position="175"/>
    </location>
</feature>
<gene>
    <name evidence="8" type="ORF">GYA55_02400</name>
</gene>
<evidence type="ECO:0000256" key="6">
    <source>
        <dbReference type="RuleBase" id="RU000481"/>
    </source>
</evidence>
<dbReference type="PROSITE" id="PS00105">
    <property type="entry name" value="AA_TRANSFER_CLASS_1"/>
    <property type="match status" value="1"/>
</dbReference>
<dbReference type="InterPro" id="IPR004839">
    <property type="entry name" value="Aminotransferase_I/II_large"/>
</dbReference>
<dbReference type="Gene3D" id="3.40.640.10">
    <property type="entry name" value="Type I PLP-dependent aspartate aminotransferase-like (Major domain)"/>
    <property type="match status" value="1"/>
</dbReference>
<dbReference type="InterPro" id="IPR050596">
    <property type="entry name" value="AspAT/PAT-like"/>
</dbReference>
<evidence type="ECO:0000313" key="8">
    <source>
        <dbReference type="EMBL" id="NMC61999.1"/>
    </source>
</evidence>
<evidence type="ECO:0000256" key="4">
    <source>
        <dbReference type="ARBA" id="ARBA00022679"/>
    </source>
</evidence>
<evidence type="ECO:0000256" key="3">
    <source>
        <dbReference type="ARBA" id="ARBA00022576"/>
    </source>
</evidence>
<dbReference type="Pfam" id="PF00155">
    <property type="entry name" value="Aminotran_1_2"/>
    <property type="match status" value="1"/>
</dbReference>
<feature type="non-terminal residue" evidence="8">
    <location>
        <position position="1"/>
    </location>
</feature>
<organism evidence="8 9">
    <name type="scientific">SAR324 cluster bacterium</name>
    <dbReference type="NCBI Taxonomy" id="2024889"/>
    <lineage>
        <taxon>Bacteria</taxon>
        <taxon>Deltaproteobacteria</taxon>
        <taxon>SAR324 cluster</taxon>
    </lineage>
</organism>
<sequence>CNPNNPTGTVYTRKEIETLLNICEEHNLFLLSDEAYREFVYDDLEPLSILNVAPNNPRVVVLDSLSKRFSLCGARLGCLISTNEEFMARVLCFAQARLSVSTLEQFAAAYMMERISQDFIIAVREEYQKRRDTLSDALQSIPGVFARRTQGAFYMIIRLPVNDADAFAAYMLEEVSFKGATTFVAPASGFYLDNSRGKNEVRAAYVLEQADIINAVEVLEYALKQFKSSHG</sequence>
<keyword evidence="3 6" id="KW-0032">Aminotransferase</keyword>
<dbReference type="CDD" id="cd00609">
    <property type="entry name" value="AAT_like"/>
    <property type="match status" value="1"/>
</dbReference>
<dbReference type="InterPro" id="IPR015422">
    <property type="entry name" value="PyrdxlP-dep_Trfase_small"/>
</dbReference>
<evidence type="ECO:0000256" key="2">
    <source>
        <dbReference type="ARBA" id="ARBA00007441"/>
    </source>
</evidence>
<dbReference type="InterPro" id="IPR015421">
    <property type="entry name" value="PyrdxlP-dep_Trfase_major"/>
</dbReference>
<dbReference type="GO" id="GO:0008483">
    <property type="term" value="F:transaminase activity"/>
    <property type="evidence" value="ECO:0007669"/>
    <property type="project" value="UniProtKB-KW"/>
</dbReference>
<dbReference type="SUPFAM" id="SSF53383">
    <property type="entry name" value="PLP-dependent transferases"/>
    <property type="match status" value="1"/>
</dbReference>
<dbReference type="Proteomes" id="UP000524246">
    <property type="component" value="Unassembled WGS sequence"/>
</dbReference>
<evidence type="ECO:0000256" key="5">
    <source>
        <dbReference type="ARBA" id="ARBA00022898"/>
    </source>
</evidence>
<evidence type="ECO:0000259" key="7">
    <source>
        <dbReference type="Pfam" id="PF00155"/>
    </source>
</evidence>
<dbReference type="GO" id="GO:0006520">
    <property type="term" value="P:amino acid metabolic process"/>
    <property type="evidence" value="ECO:0007669"/>
    <property type="project" value="InterPro"/>
</dbReference>
<keyword evidence="4 6" id="KW-0808">Transferase</keyword>
<dbReference type="PANTHER" id="PTHR46383">
    <property type="entry name" value="ASPARTATE AMINOTRANSFERASE"/>
    <property type="match status" value="1"/>
</dbReference>
<dbReference type="InterPro" id="IPR004838">
    <property type="entry name" value="NHTrfase_class1_PyrdxlP-BS"/>
</dbReference>
<protein>
    <recommendedName>
        <fullName evidence="6">Aminotransferase</fullName>
        <ecNumber evidence="6">2.6.1.-</ecNumber>
    </recommendedName>
</protein>
<name>A0A7X9FPT1_9DELT</name>
<dbReference type="EC" id="2.6.1.-" evidence="6"/>
<accession>A0A7X9FPT1</accession>
<dbReference type="EMBL" id="JAAZON010000097">
    <property type="protein sequence ID" value="NMC61999.1"/>
    <property type="molecule type" value="Genomic_DNA"/>
</dbReference>
<reference evidence="8 9" key="1">
    <citation type="journal article" date="2020" name="Biotechnol. Biofuels">
        <title>New insights from the biogas microbiome by comprehensive genome-resolved metagenomics of nearly 1600 species originating from multiple anaerobic digesters.</title>
        <authorList>
            <person name="Campanaro S."/>
            <person name="Treu L."/>
            <person name="Rodriguez-R L.M."/>
            <person name="Kovalovszki A."/>
            <person name="Ziels R.M."/>
            <person name="Maus I."/>
            <person name="Zhu X."/>
            <person name="Kougias P.G."/>
            <person name="Basile A."/>
            <person name="Luo G."/>
            <person name="Schluter A."/>
            <person name="Konstantinidis K.T."/>
            <person name="Angelidaki I."/>
        </authorList>
    </citation>
    <scope>NUCLEOTIDE SEQUENCE [LARGE SCALE GENOMIC DNA]</scope>
    <source>
        <strain evidence="8">AS27yjCOA_65</strain>
    </source>
</reference>
<comment type="cofactor">
    <cofactor evidence="1 6">
        <name>pyridoxal 5'-phosphate</name>
        <dbReference type="ChEBI" id="CHEBI:597326"/>
    </cofactor>
</comment>
<keyword evidence="5" id="KW-0663">Pyridoxal phosphate</keyword>
<evidence type="ECO:0000313" key="9">
    <source>
        <dbReference type="Proteomes" id="UP000524246"/>
    </source>
</evidence>
<dbReference type="AlphaFoldDB" id="A0A7X9FPT1"/>
<dbReference type="GO" id="GO:0030170">
    <property type="term" value="F:pyridoxal phosphate binding"/>
    <property type="evidence" value="ECO:0007669"/>
    <property type="project" value="InterPro"/>
</dbReference>
<dbReference type="InterPro" id="IPR015424">
    <property type="entry name" value="PyrdxlP-dep_Trfase"/>
</dbReference>
<comment type="similarity">
    <text evidence="2 6">Belongs to the class-I pyridoxal-phosphate-dependent aminotransferase family.</text>
</comment>
<dbReference type="Gene3D" id="3.90.1150.10">
    <property type="entry name" value="Aspartate Aminotransferase, domain 1"/>
    <property type="match status" value="1"/>
</dbReference>